<dbReference type="PANTHER" id="PTHR43272">
    <property type="entry name" value="LONG-CHAIN-FATTY-ACID--COA LIGASE"/>
    <property type="match status" value="1"/>
</dbReference>
<dbReference type="PANTHER" id="PTHR43272:SF32">
    <property type="entry name" value="AMP-DEPENDENT SYNTHETASE_LIGASE DOMAIN-CONTAINING PROTEIN"/>
    <property type="match status" value="1"/>
</dbReference>
<keyword evidence="3" id="KW-0443">Lipid metabolism</keyword>
<reference evidence="4" key="1">
    <citation type="journal article" date="2014" name="Front. Microbiol.">
        <title>High frequency of phylogenetically diverse reductive dehalogenase-homologous genes in deep subseafloor sedimentary metagenomes.</title>
        <authorList>
            <person name="Kawai M."/>
            <person name="Futagami T."/>
            <person name="Toyoda A."/>
            <person name="Takaki Y."/>
            <person name="Nishi S."/>
            <person name="Hori S."/>
            <person name="Arai W."/>
            <person name="Tsubouchi T."/>
            <person name="Morono Y."/>
            <person name="Uchiyama I."/>
            <person name="Ito T."/>
            <person name="Fujiyama A."/>
            <person name="Inagaki F."/>
            <person name="Takami H."/>
        </authorList>
    </citation>
    <scope>NUCLEOTIDE SEQUENCE</scope>
    <source>
        <strain evidence="4">Expedition CK06-06</strain>
    </source>
</reference>
<feature type="non-terminal residue" evidence="4">
    <location>
        <position position="148"/>
    </location>
</feature>
<comment type="caution">
    <text evidence="4">The sequence shown here is derived from an EMBL/GenBank/DDBJ whole genome shotgun (WGS) entry which is preliminary data.</text>
</comment>
<evidence type="ECO:0000256" key="1">
    <source>
        <dbReference type="ARBA" id="ARBA00022598"/>
    </source>
</evidence>
<dbReference type="SUPFAM" id="SSF56801">
    <property type="entry name" value="Acetyl-CoA synthetase-like"/>
    <property type="match status" value="1"/>
</dbReference>
<gene>
    <name evidence="4" type="ORF">S03H2_69069</name>
</gene>
<evidence type="ECO:0000313" key="4">
    <source>
        <dbReference type="EMBL" id="GAH94375.1"/>
    </source>
</evidence>
<evidence type="ECO:0000256" key="3">
    <source>
        <dbReference type="ARBA" id="ARBA00023098"/>
    </source>
</evidence>
<dbReference type="InterPro" id="IPR042099">
    <property type="entry name" value="ANL_N_sf"/>
</dbReference>
<evidence type="ECO:0008006" key="5">
    <source>
        <dbReference type="Google" id="ProtNLM"/>
    </source>
</evidence>
<dbReference type="GO" id="GO:0005783">
    <property type="term" value="C:endoplasmic reticulum"/>
    <property type="evidence" value="ECO:0007669"/>
    <property type="project" value="TreeGrafter"/>
</dbReference>
<proteinExistence type="predicted"/>
<feature type="non-terminal residue" evidence="4">
    <location>
        <position position="1"/>
    </location>
</feature>
<organism evidence="4">
    <name type="scientific">marine sediment metagenome</name>
    <dbReference type="NCBI Taxonomy" id="412755"/>
    <lineage>
        <taxon>unclassified sequences</taxon>
        <taxon>metagenomes</taxon>
        <taxon>ecological metagenomes</taxon>
    </lineage>
</organism>
<sequence length="148" mass="16924">RDGWLHTGDAGYIDDDGHLLIIGRKAEIMRTREGEAFSPDFIETRLKFSPYIKEAVIFGEGQPYITGFINLDFGNVGNWAEERKIPYTTYTDLSQQPGVEDLIRGEIGQVNTQLPQPMQLVNFILLYKLLDADDEELTRTGKVRRKFV</sequence>
<keyword evidence="1" id="KW-0436">Ligase</keyword>
<dbReference type="GO" id="GO:0004467">
    <property type="term" value="F:long-chain fatty acid-CoA ligase activity"/>
    <property type="evidence" value="ECO:0007669"/>
    <property type="project" value="TreeGrafter"/>
</dbReference>
<protein>
    <recommendedName>
        <fullName evidence="5">AMP-dependent synthetase/ligase domain-containing protein</fullName>
    </recommendedName>
</protein>
<keyword evidence="2" id="KW-0276">Fatty acid metabolism</keyword>
<dbReference type="AlphaFoldDB" id="X1KLA7"/>
<evidence type="ECO:0000256" key="2">
    <source>
        <dbReference type="ARBA" id="ARBA00022832"/>
    </source>
</evidence>
<dbReference type="Gene3D" id="3.40.50.12780">
    <property type="entry name" value="N-terminal domain of ligase-like"/>
    <property type="match status" value="1"/>
</dbReference>
<dbReference type="EMBL" id="BARU01045551">
    <property type="protein sequence ID" value="GAH94375.1"/>
    <property type="molecule type" value="Genomic_DNA"/>
</dbReference>
<dbReference type="GO" id="GO:0016020">
    <property type="term" value="C:membrane"/>
    <property type="evidence" value="ECO:0007669"/>
    <property type="project" value="TreeGrafter"/>
</dbReference>
<accession>X1KLA7</accession>
<name>X1KLA7_9ZZZZ</name>
<dbReference type="Pfam" id="PF23562">
    <property type="entry name" value="AMP-binding_C_3"/>
    <property type="match status" value="1"/>
</dbReference>